<dbReference type="CDD" id="cd00303">
    <property type="entry name" value="retropepsin_like"/>
    <property type="match status" value="1"/>
</dbReference>
<dbReference type="AlphaFoldDB" id="A0A1R3JGT6"/>
<dbReference type="EMBL" id="AWUE01016163">
    <property type="protein sequence ID" value="OMO94039.1"/>
    <property type="molecule type" value="Genomic_DNA"/>
</dbReference>
<accession>A0A1R3JGT6</accession>
<dbReference type="Gene3D" id="2.40.70.10">
    <property type="entry name" value="Acid Proteases"/>
    <property type="match status" value="1"/>
</dbReference>
<dbReference type="Pfam" id="PF13650">
    <property type="entry name" value="Asp_protease_2"/>
    <property type="match status" value="1"/>
</dbReference>
<comment type="caution">
    <text evidence="1">The sequence shown here is derived from an EMBL/GenBank/DDBJ whole genome shotgun (WGS) entry which is preliminary data.</text>
</comment>
<dbReference type="Proteomes" id="UP000187203">
    <property type="component" value="Unassembled WGS sequence"/>
</dbReference>
<evidence type="ECO:0000313" key="1">
    <source>
        <dbReference type="EMBL" id="OMO94039.1"/>
    </source>
</evidence>
<reference evidence="2" key="1">
    <citation type="submission" date="2013-09" db="EMBL/GenBank/DDBJ databases">
        <title>Corchorus olitorius genome sequencing.</title>
        <authorList>
            <person name="Alam M."/>
            <person name="Haque M.S."/>
            <person name="Islam M.S."/>
            <person name="Emdad E.M."/>
            <person name="Islam M.M."/>
            <person name="Ahmed B."/>
            <person name="Halim A."/>
            <person name="Hossen Q.M.M."/>
            <person name="Hossain M.Z."/>
            <person name="Ahmed R."/>
            <person name="Khan M.M."/>
            <person name="Islam R."/>
            <person name="Rashid M.M."/>
            <person name="Khan S.A."/>
            <person name="Rahman M.S."/>
            <person name="Alam M."/>
            <person name="Yahiya A.S."/>
            <person name="Khan M.S."/>
            <person name="Azam M.S."/>
            <person name="Haque T."/>
            <person name="Lashkar M.Z.H."/>
            <person name="Akhand A.I."/>
            <person name="Morshed G."/>
            <person name="Roy S."/>
            <person name="Uddin K.S."/>
            <person name="Rabeya T."/>
            <person name="Hossain A.S."/>
            <person name="Chowdhury A."/>
            <person name="Snigdha A.R."/>
            <person name="Mortoza M.S."/>
            <person name="Matin S.A."/>
            <person name="Hoque S.M.E."/>
            <person name="Islam M.K."/>
            <person name="Roy D.K."/>
            <person name="Haider R."/>
            <person name="Moosa M.M."/>
            <person name="Elias S.M."/>
            <person name="Hasan A.M."/>
            <person name="Jahan S."/>
            <person name="Shafiuddin M."/>
            <person name="Mahmood N."/>
            <person name="Shommy N.S."/>
        </authorList>
    </citation>
    <scope>NUCLEOTIDE SEQUENCE [LARGE SCALE GENOMIC DNA]</scope>
    <source>
        <strain evidence="2">cv. O-4</strain>
    </source>
</reference>
<organism evidence="1 2">
    <name type="scientific">Corchorus olitorius</name>
    <dbReference type="NCBI Taxonomy" id="93759"/>
    <lineage>
        <taxon>Eukaryota</taxon>
        <taxon>Viridiplantae</taxon>
        <taxon>Streptophyta</taxon>
        <taxon>Embryophyta</taxon>
        <taxon>Tracheophyta</taxon>
        <taxon>Spermatophyta</taxon>
        <taxon>Magnoliopsida</taxon>
        <taxon>eudicotyledons</taxon>
        <taxon>Gunneridae</taxon>
        <taxon>Pentapetalae</taxon>
        <taxon>rosids</taxon>
        <taxon>malvids</taxon>
        <taxon>Malvales</taxon>
        <taxon>Malvaceae</taxon>
        <taxon>Grewioideae</taxon>
        <taxon>Apeibeae</taxon>
        <taxon>Corchorus</taxon>
    </lineage>
</organism>
<evidence type="ECO:0008006" key="3">
    <source>
        <dbReference type="Google" id="ProtNLM"/>
    </source>
</evidence>
<keyword evidence="2" id="KW-1185">Reference proteome</keyword>
<dbReference type="OrthoDB" id="1934862at2759"/>
<name>A0A1R3JGT6_9ROSI</name>
<proteinExistence type="predicted"/>
<sequence length="151" mass="16743">MWCGIQFSTGHKCGVKAHLYQLFLEENIELSSDQDEFTESVDLIDDTNSPTQDADSYPIITLHALLGADGPQTMQVVGKIKNQLVTILIDTASTHNFINTSIAKRLGCHTVSITTVPVTIADGNDLSCREMCKQLRWEVQGLIQYTDMVLI</sequence>
<evidence type="ECO:0000313" key="2">
    <source>
        <dbReference type="Proteomes" id="UP000187203"/>
    </source>
</evidence>
<protein>
    <recommendedName>
        <fullName evidence="3">Aspartic peptidase</fullName>
    </recommendedName>
</protein>
<dbReference type="SUPFAM" id="SSF50630">
    <property type="entry name" value="Acid proteases"/>
    <property type="match status" value="1"/>
</dbReference>
<dbReference type="InterPro" id="IPR021109">
    <property type="entry name" value="Peptidase_aspartic_dom_sf"/>
</dbReference>
<gene>
    <name evidence="1" type="ORF">COLO4_16541</name>
</gene>